<feature type="transmembrane region" description="Helical" evidence="7">
    <location>
        <begin position="417"/>
        <end position="439"/>
    </location>
</feature>
<keyword evidence="5 7" id="KW-1133">Transmembrane helix</keyword>
<dbReference type="InterPro" id="IPR052031">
    <property type="entry name" value="Membrane_Transporter-Flippase"/>
</dbReference>
<feature type="transmembrane region" description="Helical" evidence="7">
    <location>
        <begin position="391"/>
        <end position="411"/>
    </location>
</feature>
<keyword evidence="6 7" id="KW-0472">Membrane</keyword>
<feature type="transmembrane region" description="Helical" evidence="7">
    <location>
        <begin position="170"/>
        <end position="191"/>
    </location>
</feature>
<keyword evidence="9" id="KW-1185">Reference proteome</keyword>
<feature type="transmembrane region" description="Helical" evidence="7">
    <location>
        <begin position="361"/>
        <end position="379"/>
    </location>
</feature>
<keyword evidence="4 7" id="KW-0812">Transmembrane</keyword>
<evidence type="ECO:0000313" key="9">
    <source>
        <dbReference type="Proteomes" id="UP001461341"/>
    </source>
</evidence>
<feature type="transmembrane region" description="Helical" evidence="7">
    <location>
        <begin position="135"/>
        <end position="158"/>
    </location>
</feature>
<evidence type="ECO:0000256" key="7">
    <source>
        <dbReference type="SAM" id="Phobius"/>
    </source>
</evidence>
<sequence length="458" mass="48880">MERETRGTKLLRGDPRKAIVKLSIPMMFAMLVQTIYNLADGIWVAGLGPQALAAIGLVFPLFMIVIALAAGVGVGASSVVAQKIGEKNKAGADTAASLSMVLSVIIGVIATFLLFPSIGSILKFAGASGETLDFAMGYATVLIYAITLLMFNNVANGVLRGEGDAKRPMFAIATGSLLNIALDPVFIYVLGLGVKGAAYATVLSIAISTLLIAYWLYFKKDTYVTFRYRWDSNILRQILRIGIPASLAQISMSVAIYVLNVFAVKAGGDYGVAVFTSAWRVINFGTVPLIGMAMAVTSVTGAAFGEKNGGKLETAYLYAVKLGLLIGVVVTLVILALAPFIGRVFTYSEAGASIYDDLVKALRLLSLFLAGVPFGMFTSSMFQGIGRGEKSLVVTVMRTIIMQVLFSWLFVFTMEMGLVGVWAGIVVGNATSACITFVWGRFTVNKLKQDFEYLHASS</sequence>
<dbReference type="CDD" id="cd13147">
    <property type="entry name" value="MATE_MJ0709_like"/>
    <property type="match status" value="1"/>
</dbReference>
<feature type="transmembrane region" description="Helical" evidence="7">
    <location>
        <begin position="238"/>
        <end position="262"/>
    </location>
</feature>
<evidence type="ECO:0000256" key="1">
    <source>
        <dbReference type="ARBA" id="ARBA00004651"/>
    </source>
</evidence>
<feature type="transmembrane region" description="Helical" evidence="7">
    <location>
        <begin position="282"/>
        <end position="304"/>
    </location>
</feature>
<feature type="transmembrane region" description="Helical" evidence="7">
    <location>
        <begin position="316"/>
        <end position="341"/>
    </location>
</feature>
<dbReference type="EMBL" id="CP121689">
    <property type="protein sequence ID" value="WZL76321.1"/>
    <property type="molecule type" value="Genomic_DNA"/>
</dbReference>
<organism evidence="8 9">
    <name type="scientific">Thermatribacter velox</name>
    <dbReference type="NCBI Taxonomy" id="3039681"/>
    <lineage>
        <taxon>Bacteria</taxon>
        <taxon>Pseudomonadati</taxon>
        <taxon>Atribacterota</taxon>
        <taxon>Atribacteria</taxon>
        <taxon>Atribacterales</taxon>
        <taxon>Thermatribacteraceae</taxon>
        <taxon>Thermatribacter</taxon>
    </lineage>
</organism>
<evidence type="ECO:0000256" key="3">
    <source>
        <dbReference type="ARBA" id="ARBA00022475"/>
    </source>
</evidence>
<evidence type="ECO:0000256" key="2">
    <source>
        <dbReference type="ARBA" id="ARBA00022448"/>
    </source>
</evidence>
<dbReference type="PANTHER" id="PTHR43549">
    <property type="entry name" value="MULTIDRUG RESISTANCE PROTEIN YPNP-RELATED"/>
    <property type="match status" value="1"/>
</dbReference>
<dbReference type="Proteomes" id="UP001461341">
    <property type="component" value="Chromosome"/>
</dbReference>
<evidence type="ECO:0000313" key="8">
    <source>
        <dbReference type="EMBL" id="WZL76321.1"/>
    </source>
</evidence>
<protein>
    <submittedName>
        <fullName evidence="8">MATE family efflux transporter</fullName>
    </submittedName>
</protein>
<reference evidence="8 9" key="1">
    <citation type="submission" date="2023-03" db="EMBL/GenBank/DDBJ databases">
        <title>Novel Species.</title>
        <authorList>
            <person name="Ma S."/>
        </authorList>
    </citation>
    <scope>NUCLEOTIDE SEQUENCE [LARGE SCALE GENOMIC DNA]</scope>
    <source>
        <strain evidence="8 9">B11</strain>
    </source>
</reference>
<evidence type="ECO:0000256" key="5">
    <source>
        <dbReference type="ARBA" id="ARBA00022989"/>
    </source>
</evidence>
<feature type="transmembrane region" description="Helical" evidence="7">
    <location>
        <begin position="197"/>
        <end position="217"/>
    </location>
</feature>
<feature type="transmembrane region" description="Helical" evidence="7">
    <location>
        <begin position="95"/>
        <end position="115"/>
    </location>
</feature>
<evidence type="ECO:0000256" key="6">
    <source>
        <dbReference type="ARBA" id="ARBA00023136"/>
    </source>
</evidence>
<keyword evidence="2" id="KW-0813">Transport</keyword>
<feature type="transmembrane region" description="Helical" evidence="7">
    <location>
        <begin position="20"/>
        <end position="39"/>
    </location>
</feature>
<dbReference type="InterPro" id="IPR002528">
    <property type="entry name" value="MATE_fam"/>
</dbReference>
<comment type="subcellular location">
    <subcellularLocation>
        <location evidence="1">Cell membrane</location>
        <topology evidence="1">Multi-pass membrane protein</topology>
    </subcellularLocation>
</comment>
<dbReference type="NCBIfam" id="TIGR00797">
    <property type="entry name" value="matE"/>
    <property type="match status" value="1"/>
</dbReference>
<dbReference type="RefSeq" id="WP_369018479.1">
    <property type="nucleotide sequence ID" value="NZ_CP121689.1"/>
</dbReference>
<feature type="transmembrane region" description="Helical" evidence="7">
    <location>
        <begin position="51"/>
        <end position="74"/>
    </location>
</feature>
<keyword evidence="3" id="KW-1003">Cell membrane</keyword>
<gene>
    <name evidence="8" type="ORF">QBE54_00895</name>
</gene>
<dbReference type="PANTHER" id="PTHR43549:SF2">
    <property type="entry name" value="MULTIDRUG RESISTANCE PROTEIN NORM-RELATED"/>
    <property type="match status" value="1"/>
</dbReference>
<proteinExistence type="predicted"/>
<dbReference type="InterPro" id="IPR048279">
    <property type="entry name" value="MdtK-like"/>
</dbReference>
<dbReference type="PIRSF" id="PIRSF006603">
    <property type="entry name" value="DinF"/>
    <property type="match status" value="1"/>
</dbReference>
<evidence type="ECO:0000256" key="4">
    <source>
        <dbReference type="ARBA" id="ARBA00022692"/>
    </source>
</evidence>
<dbReference type="Pfam" id="PF01554">
    <property type="entry name" value="MatE"/>
    <property type="match status" value="2"/>
</dbReference>
<name>A0ABZ2YBD8_9BACT</name>
<accession>A0ABZ2YBD8</accession>